<organism evidence="1 2">
    <name type="scientific">Halocaridina rubra</name>
    <name type="common">Hawaiian red shrimp</name>
    <dbReference type="NCBI Taxonomy" id="373956"/>
    <lineage>
        <taxon>Eukaryota</taxon>
        <taxon>Metazoa</taxon>
        <taxon>Ecdysozoa</taxon>
        <taxon>Arthropoda</taxon>
        <taxon>Crustacea</taxon>
        <taxon>Multicrustacea</taxon>
        <taxon>Malacostraca</taxon>
        <taxon>Eumalacostraca</taxon>
        <taxon>Eucarida</taxon>
        <taxon>Decapoda</taxon>
        <taxon>Pleocyemata</taxon>
        <taxon>Caridea</taxon>
        <taxon>Atyoidea</taxon>
        <taxon>Atyidae</taxon>
        <taxon>Halocaridina</taxon>
    </lineage>
</organism>
<dbReference type="EMBL" id="JAXCGZ010020047">
    <property type="protein sequence ID" value="KAK7065706.1"/>
    <property type="molecule type" value="Genomic_DNA"/>
</dbReference>
<evidence type="ECO:0000313" key="1">
    <source>
        <dbReference type="EMBL" id="KAK7065706.1"/>
    </source>
</evidence>
<keyword evidence="2" id="KW-1185">Reference proteome</keyword>
<comment type="caution">
    <text evidence="1">The sequence shown here is derived from an EMBL/GenBank/DDBJ whole genome shotgun (WGS) entry which is preliminary data.</text>
</comment>
<dbReference type="Proteomes" id="UP001381693">
    <property type="component" value="Unassembled WGS sequence"/>
</dbReference>
<evidence type="ECO:0000313" key="2">
    <source>
        <dbReference type="Proteomes" id="UP001381693"/>
    </source>
</evidence>
<protein>
    <submittedName>
        <fullName evidence="1">Uncharacterized protein</fullName>
    </submittedName>
</protein>
<reference evidence="1 2" key="1">
    <citation type="submission" date="2023-11" db="EMBL/GenBank/DDBJ databases">
        <title>Halocaridina rubra genome assembly.</title>
        <authorList>
            <person name="Smith C."/>
        </authorList>
    </citation>
    <scope>NUCLEOTIDE SEQUENCE [LARGE SCALE GENOMIC DNA]</scope>
    <source>
        <strain evidence="1">EP-1</strain>
        <tissue evidence="1">Whole</tissue>
    </source>
</reference>
<name>A0AAN8ZRM3_HALRR</name>
<proteinExistence type="predicted"/>
<gene>
    <name evidence="1" type="ORF">SK128_004456</name>
</gene>
<sequence>HEEKEIKKKRHLISIHHSHEPSTKHILLAKLLLPIKDTLESDFSGWHKLQTQYDAIGNARLHLSSELFCVSEVNESSQEAFDGLLKCLVDYMIKDQTGATNQMNIDCNSWIECMSSSAVAILAQHALVLNLNQASQQLSWWNIIINMASHSDWILVLKQFEIMKVSLIKGQYSTHQMRYISASLSKIIDNCLKNLKHLERSFPAAHGNQTKLQMTAMFQTMRSLQDNPKIRALLSENANFHLEEVIRAGLHGFIQHWWNRITDLMKFCSSKEKNVQLQLIHTVTKEVYNLLLTSSQFYEEIFYG</sequence>
<feature type="non-terminal residue" evidence="1">
    <location>
        <position position="304"/>
    </location>
</feature>
<accession>A0AAN8ZRM3</accession>
<dbReference type="AlphaFoldDB" id="A0AAN8ZRM3"/>
<feature type="non-terminal residue" evidence="1">
    <location>
        <position position="1"/>
    </location>
</feature>